<organism evidence="2 3">
    <name type="scientific">Penicilliopsis zonata CBS 506.65</name>
    <dbReference type="NCBI Taxonomy" id="1073090"/>
    <lineage>
        <taxon>Eukaryota</taxon>
        <taxon>Fungi</taxon>
        <taxon>Dikarya</taxon>
        <taxon>Ascomycota</taxon>
        <taxon>Pezizomycotina</taxon>
        <taxon>Eurotiomycetes</taxon>
        <taxon>Eurotiomycetidae</taxon>
        <taxon>Eurotiales</taxon>
        <taxon>Aspergillaceae</taxon>
        <taxon>Penicilliopsis</taxon>
    </lineage>
</organism>
<evidence type="ECO:0000313" key="2">
    <source>
        <dbReference type="EMBL" id="OJJ49087.1"/>
    </source>
</evidence>
<dbReference type="OrthoDB" id="294702at2759"/>
<dbReference type="VEuPathDB" id="FungiDB:ASPZODRAFT_13825"/>
<feature type="compositionally biased region" description="Low complexity" evidence="1">
    <location>
        <begin position="200"/>
        <end position="213"/>
    </location>
</feature>
<protein>
    <recommendedName>
        <fullName evidence="4">AB hydrolase-1 domain-containing protein</fullName>
    </recommendedName>
</protein>
<sequence>MAPPPPTAAEQYLAQDRFNRRFIFSTTSHGDLPVTYADVGVSARDAPVVLFIPGMVGSRYFAVDKHAIAEKMGVRMLLVDKFGMGGTPLVPLDQRLSLWCELVPQLLAHLSIQHVTLIAHSAGTIYLLNTLARCPQILYPSKPSVVLLAPWVDPVHSGVTLMQCAQYLPTPTFRVWNNVMRFFALNVSPMLSSSGDILKSSNTTTSTSTSTNENTREERARHHIQEEYGLSIKFQHELEKTAISAVFNGSTAGANADALLCLRKGPGTSWAACDDYAAFVTELVDTLALAQRSGGESGPASPLLVRAYFAESDRMIGRKGQAYFEDCWQKGDGEFLRFESRTIPETDHETLLTCSVIEEIFELARSD</sequence>
<proteinExistence type="predicted"/>
<evidence type="ECO:0008006" key="4">
    <source>
        <dbReference type="Google" id="ProtNLM"/>
    </source>
</evidence>
<dbReference type="InterPro" id="IPR029058">
    <property type="entry name" value="AB_hydrolase_fold"/>
</dbReference>
<name>A0A1L9SPV5_9EURO</name>
<reference evidence="3" key="1">
    <citation type="journal article" date="2017" name="Genome Biol.">
        <title>Comparative genomics reveals high biological diversity and specific adaptations in the industrially and medically important fungal genus Aspergillus.</title>
        <authorList>
            <person name="de Vries R.P."/>
            <person name="Riley R."/>
            <person name="Wiebenga A."/>
            <person name="Aguilar-Osorio G."/>
            <person name="Amillis S."/>
            <person name="Uchima C.A."/>
            <person name="Anderluh G."/>
            <person name="Asadollahi M."/>
            <person name="Askin M."/>
            <person name="Barry K."/>
            <person name="Battaglia E."/>
            <person name="Bayram O."/>
            <person name="Benocci T."/>
            <person name="Braus-Stromeyer S.A."/>
            <person name="Caldana C."/>
            <person name="Canovas D."/>
            <person name="Cerqueira G.C."/>
            <person name="Chen F."/>
            <person name="Chen W."/>
            <person name="Choi C."/>
            <person name="Clum A."/>
            <person name="Dos Santos R.A."/>
            <person name="Damasio A.R."/>
            <person name="Diallinas G."/>
            <person name="Emri T."/>
            <person name="Fekete E."/>
            <person name="Flipphi M."/>
            <person name="Freyberg S."/>
            <person name="Gallo A."/>
            <person name="Gournas C."/>
            <person name="Habgood R."/>
            <person name="Hainaut M."/>
            <person name="Harispe M.L."/>
            <person name="Henrissat B."/>
            <person name="Hilden K.S."/>
            <person name="Hope R."/>
            <person name="Hossain A."/>
            <person name="Karabika E."/>
            <person name="Karaffa L."/>
            <person name="Karanyi Z."/>
            <person name="Krasevec N."/>
            <person name="Kuo A."/>
            <person name="Kusch H."/>
            <person name="LaButti K."/>
            <person name="Lagendijk E.L."/>
            <person name="Lapidus A."/>
            <person name="Levasseur A."/>
            <person name="Lindquist E."/>
            <person name="Lipzen A."/>
            <person name="Logrieco A.F."/>
            <person name="MacCabe A."/>
            <person name="Maekelae M.R."/>
            <person name="Malavazi I."/>
            <person name="Melin P."/>
            <person name="Meyer V."/>
            <person name="Mielnichuk N."/>
            <person name="Miskei M."/>
            <person name="Molnar A.P."/>
            <person name="Mule G."/>
            <person name="Ngan C.Y."/>
            <person name="Orejas M."/>
            <person name="Orosz E."/>
            <person name="Ouedraogo J.P."/>
            <person name="Overkamp K.M."/>
            <person name="Park H.-S."/>
            <person name="Perrone G."/>
            <person name="Piumi F."/>
            <person name="Punt P.J."/>
            <person name="Ram A.F."/>
            <person name="Ramon A."/>
            <person name="Rauscher S."/>
            <person name="Record E."/>
            <person name="Riano-Pachon D.M."/>
            <person name="Robert V."/>
            <person name="Roehrig J."/>
            <person name="Ruller R."/>
            <person name="Salamov A."/>
            <person name="Salih N.S."/>
            <person name="Samson R.A."/>
            <person name="Sandor E."/>
            <person name="Sanguinetti M."/>
            <person name="Schuetze T."/>
            <person name="Sepcic K."/>
            <person name="Shelest E."/>
            <person name="Sherlock G."/>
            <person name="Sophianopoulou V."/>
            <person name="Squina F.M."/>
            <person name="Sun H."/>
            <person name="Susca A."/>
            <person name="Todd R.B."/>
            <person name="Tsang A."/>
            <person name="Unkles S.E."/>
            <person name="van de Wiele N."/>
            <person name="van Rossen-Uffink D."/>
            <person name="Oliveira J.V."/>
            <person name="Vesth T.C."/>
            <person name="Visser J."/>
            <person name="Yu J.-H."/>
            <person name="Zhou M."/>
            <person name="Andersen M.R."/>
            <person name="Archer D.B."/>
            <person name="Baker S.E."/>
            <person name="Benoit I."/>
            <person name="Brakhage A.A."/>
            <person name="Braus G.H."/>
            <person name="Fischer R."/>
            <person name="Frisvad J.C."/>
            <person name="Goldman G.H."/>
            <person name="Houbraken J."/>
            <person name="Oakley B."/>
            <person name="Pocsi I."/>
            <person name="Scazzocchio C."/>
            <person name="Seiboth B."/>
            <person name="vanKuyk P.A."/>
            <person name="Wortman J."/>
            <person name="Dyer P.S."/>
            <person name="Grigoriev I.V."/>
        </authorList>
    </citation>
    <scope>NUCLEOTIDE SEQUENCE [LARGE SCALE GENOMIC DNA]</scope>
    <source>
        <strain evidence="3">CBS 506.65</strain>
    </source>
</reference>
<feature type="region of interest" description="Disordered" evidence="1">
    <location>
        <begin position="198"/>
        <end position="220"/>
    </location>
</feature>
<dbReference type="Proteomes" id="UP000184188">
    <property type="component" value="Unassembled WGS sequence"/>
</dbReference>
<dbReference type="RefSeq" id="XP_022583597.1">
    <property type="nucleotide sequence ID" value="XM_022724433.1"/>
</dbReference>
<dbReference type="GeneID" id="34610898"/>
<dbReference type="AlphaFoldDB" id="A0A1L9SPV5"/>
<evidence type="ECO:0000256" key="1">
    <source>
        <dbReference type="SAM" id="MobiDB-lite"/>
    </source>
</evidence>
<gene>
    <name evidence="2" type="ORF">ASPZODRAFT_13825</name>
</gene>
<dbReference type="EMBL" id="KV878338">
    <property type="protein sequence ID" value="OJJ49087.1"/>
    <property type="molecule type" value="Genomic_DNA"/>
</dbReference>
<dbReference type="SUPFAM" id="SSF53474">
    <property type="entry name" value="alpha/beta-Hydrolases"/>
    <property type="match status" value="1"/>
</dbReference>
<evidence type="ECO:0000313" key="3">
    <source>
        <dbReference type="Proteomes" id="UP000184188"/>
    </source>
</evidence>
<keyword evidence="3" id="KW-1185">Reference proteome</keyword>
<dbReference type="Gene3D" id="3.40.50.1820">
    <property type="entry name" value="alpha/beta hydrolase"/>
    <property type="match status" value="1"/>
</dbReference>
<dbReference type="STRING" id="1073090.A0A1L9SPV5"/>
<accession>A0A1L9SPV5</accession>